<comment type="caution">
    <text evidence="1">The sequence shown here is derived from an EMBL/GenBank/DDBJ whole genome shotgun (WGS) entry which is preliminary data.</text>
</comment>
<dbReference type="Proteomes" id="UP001148838">
    <property type="component" value="Unassembled WGS sequence"/>
</dbReference>
<evidence type="ECO:0000313" key="1">
    <source>
        <dbReference type="EMBL" id="KAJ4439550.1"/>
    </source>
</evidence>
<organism evidence="1 2">
    <name type="scientific">Periplaneta americana</name>
    <name type="common">American cockroach</name>
    <name type="synonym">Blatta americana</name>
    <dbReference type="NCBI Taxonomy" id="6978"/>
    <lineage>
        <taxon>Eukaryota</taxon>
        <taxon>Metazoa</taxon>
        <taxon>Ecdysozoa</taxon>
        <taxon>Arthropoda</taxon>
        <taxon>Hexapoda</taxon>
        <taxon>Insecta</taxon>
        <taxon>Pterygota</taxon>
        <taxon>Neoptera</taxon>
        <taxon>Polyneoptera</taxon>
        <taxon>Dictyoptera</taxon>
        <taxon>Blattodea</taxon>
        <taxon>Blattoidea</taxon>
        <taxon>Blattidae</taxon>
        <taxon>Blattinae</taxon>
        <taxon>Periplaneta</taxon>
    </lineage>
</organism>
<gene>
    <name evidence="1" type="ORF">ANN_07674</name>
</gene>
<name>A0ABQ8T0T2_PERAM</name>
<protein>
    <submittedName>
        <fullName evidence="1">Uncharacterized protein</fullName>
    </submittedName>
</protein>
<dbReference type="EMBL" id="JAJSOF020000017">
    <property type="protein sequence ID" value="KAJ4439550.1"/>
    <property type="molecule type" value="Genomic_DNA"/>
</dbReference>
<keyword evidence="2" id="KW-1185">Reference proteome</keyword>
<accession>A0ABQ8T0T2</accession>
<proteinExistence type="predicted"/>
<sequence length="78" mass="8665">MASLCENSNEPAGFLKAICYVTSRIVTWFNLYMSYNGWGAHRANHTIPPLWLDDQPPLLRHVAVRPAAGSSVLVLRGL</sequence>
<reference evidence="1 2" key="1">
    <citation type="journal article" date="2022" name="Allergy">
        <title>Genome assembly and annotation of Periplaneta americana reveal a comprehensive cockroach allergen profile.</title>
        <authorList>
            <person name="Wang L."/>
            <person name="Xiong Q."/>
            <person name="Saelim N."/>
            <person name="Wang L."/>
            <person name="Nong W."/>
            <person name="Wan A.T."/>
            <person name="Shi M."/>
            <person name="Liu X."/>
            <person name="Cao Q."/>
            <person name="Hui J.H.L."/>
            <person name="Sookrung N."/>
            <person name="Leung T.F."/>
            <person name="Tungtrongchitr A."/>
            <person name="Tsui S.K.W."/>
        </authorList>
    </citation>
    <scope>NUCLEOTIDE SEQUENCE [LARGE SCALE GENOMIC DNA]</scope>
    <source>
        <strain evidence="1">PWHHKU_190912</strain>
    </source>
</reference>
<evidence type="ECO:0000313" key="2">
    <source>
        <dbReference type="Proteomes" id="UP001148838"/>
    </source>
</evidence>